<dbReference type="EC" id="6.4.1.3" evidence="3"/>
<keyword evidence="5" id="KW-0436">Ligase</keyword>
<evidence type="ECO:0000256" key="11">
    <source>
        <dbReference type="ARBA" id="ARBA00023098"/>
    </source>
</evidence>
<dbReference type="InterPro" id="IPR005479">
    <property type="entry name" value="CPAse_ATP-bd"/>
</dbReference>
<dbReference type="InterPro" id="IPR011053">
    <property type="entry name" value="Single_hybrid_motif"/>
</dbReference>
<evidence type="ECO:0000259" key="19">
    <source>
        <dbReference type="PROSITE" id="PS50975"/>
    </source>
</evidence>
<dbReference type="PROSITE" id="PS00867">
    <property type="entry name" value="CPSASE_2"/>
    <property type="match status" value="1"/>
</dbReference>
<name>A0A4R3J810_9PROT</name>
<evidence type="ECO:0000256" key="13">
    <source>
        <dbReference type="ARBA" id="ARBA00023267"/>
    </source>
</evidence>
<dbReference type="SUPFAM" id="SSF51246">
    <property type="entry name" value="Rudiment single hybrid motif"/>
    <property type="match status" value="1"/>
</dbReference>
<evidence type="ECO:0000256" key="17">
    <source>
        <dbReference type="SAM" id="MobiDB-lite"/>
    </source>
</evidence>
<keyword evidence="8 16" id="KW-0067">ATP-binding</keyword>
<dbReference type="InterPro" id="IPR011054">
    <property type="entry name" value="Rudment_hybrid_motif"/>
</dbReference>
<feature type="domain" description="Biotin carboxylation" evidence="20">
    <location>
        <begin position="37"/>
        <end position="483"/>
    </location>
</feature>
<dbReference type="NCBIfam" id="NF006367">
    <property type="entry name" value="PRK08591.1"/>
    <property type="match status" value="1"/>
</dbReference>
<dbReference type="RefSeq" id="WP_132939174.1">
    <property type="nucleotide sequence ID" value="NZ_CP119676.1"/>
</dbReference>
<keyword evidence="22" id="KW-1185">Reference proteome</keyword>
<dbReference type="EMBL" id="SLZW01000006">
    <property type="protein sequence ID" value="TCS62089.1"/>
    <property type="molecule type" value="Genomic_DNA"/>
</dbReference>
<keyword evidence="6" id="KW-0479">Metal-binding</keyword>
<dbReference type="NCBIfam" id="TIGR00514">
    <property type="entry name" value="accC"/>
    <property type="match status" value="1"/>
</dbReference>
<dbReference type="InterPro" id="IPR011764">
    <property type="entry name" value="Biotin_carboxylation_dom"/>
</dbReference>
<dbReference type="PANTHER" id="PTHR18866">
    <property type="entry name" value="CARBOXYLASE:PYRUVATE/ACETYL-COA/PROPIONYL-COA CARBOXYLASE"/>
    <property type="match status" value="1"/>
</dbReference>
<feature type="domain" description="Lipoyl-binding" evidence="18">
    <location>
        <begin position="622"/>
        <end position="697"/>
    </location>
</feature>
<protein>
    <recommendedName>
        <fullName evidence="4">Biotin carboxylase</fullName>
        <ecNumber evidence="3">6.4.1.3</ecNumber>
    </recommendedName>
    <alternativeName>
        <fullName evidence="14">Acetyl-coenzyme A carboxylase biotin carboxylase subunit A</fullName>
    </alternativeName>
</protein>
<comment type="pathway">
    <text evidence="2">Metabolic intermediate metabolism; propanoyl-CoA degradation; succinyl-CoA from propanoyl-CoA: step 1/3.</text>
</comment>
<dbReference type="Gene3D" id="3.30.700.30">
    <property type="match status" value="1"/>
</dbReference>
<evidence type="ECO:0000313" key="21">
    <source>
        <dbReference type="EMBL" id="TCS62089.1"/>
    </source>
</evidence>
<dbReference type="SUPFAM" id="SSF51230">
    <property type="entry name" value="Single hybrid motif"/>
    <property type="match status" value="1"/>
</dbReference>
<dbReference type="SUPFAM" id="SSF56059">
    <property type="entry name" value="Glutathione synthetase ATP-binding domain-like"/>
    <property type="match status" value="1"/>
</dbReference>
<dbReference type="FunFam" id="3.30.1490.20:FF:000018">
    <property type="entry name" value="Biotin carboxylase"/>
    <property type="match status" value="1"/>
</dbReference>
<accession>A0A4R3J810</accession>
<dbReference type="InterPro" id="IPR001882">
    <property type="entry name" value="Biotin_BS"/>
</dbReference>
<dbReference type="FunFam" id="2.40.50.100:FF:000003">
    <property type="entry name" value="Acetyl-CoA carboxylase biotin carboxyl carrier protein"/>
    <property type="match status" value="1"/>
</dbReference>
<evidence type="ECO:0000256" key="6">
    <source>
        <dbReference type="ARBA" id="ARBA00022723"/>
    </source>
</evidence>
<dbReference type="InterPro" id="IPR016185">
    <property type="entry name" value="PreATP-grasp_dom_sf"/>
</dbReference>
<dbReference type="UniPathway" id="UPA00655">
    <property type="reaction ID" value="UER00711"/>
</dbReference>
<evidence type="ECO:0000256" key="5">
    <source>
        <dbReference type="ARBA" id="ARBA00022598"/>
    </source>
</evidence>
<dbReference type="FunFam" id="3.40.50.20:FF:000010">
    <property type="entry name" value="Propionyl-CoA carboxylase subunit alpha"/>
    <property type="match status" value="1"/>
</dbReference>
<evidence type="ECO:0000256" key="7">
    <source>
        <dbReference type="ARBA" id="ARBA00022741"/>
    </source>
</evidence>
<dbReference type="Gene3D" id="2.40.50.100">
    <property type="match status" value="1"/>
</dbReference>
<dbReference type="GO" id="GO:2001295">
    <property type="term" value="P:malonyl-CoA biosynthetic process"/>
    <property type="evidence" value="ECO:0007669"/>
    <property type="project" value="UniProtKB-UniPathway"/>
</dbReference>
<reference evidence="21 22" key="1">
    <citation type="submission" date="2019-03" db="EMBL/GenBank/DDBJ databases">
        <title>Genomic Encyclopedia of Type Strains, Phase IV (KMG-IV): sequencing the most valuable type-strain genomes for metagenomic binning, comparative biology and taxonomic classification.</title>
        <authorList>
            <person name="Goeker M."/>
        </authorList>
    </citation>
    <scope>NUCLEOTIDE SEQUENCE [LARGE SCALE GENOMIC DNA]</scope>
    <source>
        <strain evidence="21 22">DSM 101688</strain>
    </source>
</reference>
<evidence type="ECO:0000259" key="20">
    <source>
        <dbReference type="PROSITE" id="PS50979"/>
    </source>
</evidence>
<dbReference type="InterPro" id="IPR005481">
    <property type="entry name" value="BC-like_N"/>
</dbReference>
<dbReference type="UniPathway" id="UPA00945">
    <property type="reaction ID" value="UER00908"/>
</dbReference>
<evidence type="ECO:0000256" key="16">
    <source>
        <dbReference type="PROSITE-ProRule" id="PRU00409"/>
    </source>
</evidence>
<evidence type="ECO:0000256" key="10">
    <source>
        <dbReference type="ARBA" id="ARBA00022963"/>
    </source>
</evidence>
<proteinExistence type="predicted"/>
<dbReference type="Pfam" id="PF02786">
    <property type="entry name" value="CPSase_L_D2"/>
    <property type="match status" value="1"/>
</dbReference>
<evidence type="ECO:0000256" key="1">
    <source>
        <dbReference type="ARBA" id="ARBA00001953"/>
    </source>
</evidence>
<dbReference type="PROSITE" id="PS50979">
    <property type="entry name" value="BC"/>
    <property type="match status" value="1"/>
</dbReference>
<feature type="domain" description="ATP-grasp" evidence="19">
    <location>
        <begin position="156"/>
        <end position="353"/>
    </location>
</feature>
<evidence type="ECO:0000256" key="3">
    <source>
        <dbReference type="ARBA" id="ARBA00013050"/>
    </source>
</evidence>
<dbReference type="GO" id="GO:0016042">
    <property type="term" value="P:lipid catabolic process"/>
    <property type="evidence" value="ECO:0007669"/>
    <property type="project" value="UniProtKB-KW"/>
</dbReference>
<keyword evidence="7 16" id="KW-0547">Nucleotide-binding</keyword>
<dbReference type="InterPro" id="IPR041265">
    <property type="entry name" value="PCC_BT"/>
</dbReference>
<gene>
    <name evidence="21" type="ORF">EDD55_10643</name>
</gene>
<keyword evidence="12" id="KW-0464">Manganese</keyword>
<dbReference type="PANTHER" id="PTHR18866:SF33">
    <property type="entry name" value="METHYLCROTONOYL-COA CARBOXYLASE SUBUNIT ALPHA, MITOCHONDRIAL-RELATED"/>
    <property type="match status" value="1"/>
</dbReference>
<dbReference type="PROSITE" id="PS00188">
    <property type="entry name" value="BIOTIN"/>
    <property type="match status" value="1"/>
</dbReference>
<keyword evidence="11" id="KW-0443">Lipid metabolism</keyword>
<comment type="caution">
    <text evidence="21">The sequence shown here is derived from an EMBL/GenBank/DDBJ whole genome shotgun (WGS) entry which is preliminary data.</text>
</comment>
<keyword evidence="9" id="KW-0460">Magnesium</keyword>
<feature type="region of interest" description="Disordered" evidence="17">
    <location>
        <begin position="1"/>
        <end position="29"/>
    </location>
</feature>
<dbReference type="InterPro" id="IPR005482">
    <property type="entry name" value="Biotin_COase_C"/>
</dbReference>
<evidence type="ECO:0000259" key="18">
    <source>
        <dbReference type="PROSITE" id="PS50968"/>
    </source>
</evidence>
<dbReference type="OrthoDB" id="9763189at2"/>
<dbReference type="PROSITE" id="PS00866">
    <property type="entry name" value="CPSASE_1"/>
    <property type="match status" value="1"/>
</dbReference>
<dbReference type="Pfam" id="PF00289">
    <property type="entry name" value="Biotin_carb_N"/>
    <property type="match status" value="1"/>
</dbReference>
<dbReference type="AlphaFoldDB" id="A0A4R3J810"/>
<sequence length="697" mass="76331">MAPKSDKTVGGVRKTTGAKQGVKKSPVKKNVRKDGVRIRKILIANRGEIACRVIRSAKGMGIKTVAIYSEADRDALHVIEADEAVCVGPAPSAQSYLNIAAVIAAIKKTGADAVHPGYGFLSENAAFCRRLKREGVTFIGPDPRAIKAMGDKIESKRLAEKAGVSTVPGFDGALRDTDHAIEVAAAIGYPVMIKASAGGGGKGMRIARDEADVREGFPAAVREAKSGFGDDRVFIEKYIENPRHIEIQIMADRQGNIVHFGERECSIQRRHQKVVEEAPSPFITPETRRAMGAQAVALARAVDYVSAGTVEFIVDQRQNFYFLEMNTRLQVEHPVTELVYGVDLVDLMIRVAQGAPLGIVQKNIRPKGWAIETRIYAEDPFRGFLPSVGRLVRYRAPGEEGGVRVDSGVYEGGEISIHYDPMIAKLITYGETRALAIARMRLALDAFYIRGVRHNIAFLAALVGHPRFNEGRLSTDFIVEEYPDGFSSADVVHDDPVILDIVAVCMHRAYQARAAQISGQWANHERAVRDDWVILAPGRRTRATARIVEGGFEVAVGKKTHRVVTTWRLGEGMFEARINDAFYCVQVERLNVGYRLINSGSEADIRVLSERAAHLSGLMVDKPGRDVSNLLISPMPGLLVDLRVDVGQSVKAGDEIAVIEAMKMENVLRADKDGVVKTVHAQKGESLRVDQTIVEFV</sequence>
<dbReference type="PROSITE" id="PS50975">
    <property type="entry name" value="ATP_GRASP"/>
    <property type="match status" value="1"/>
</dbReference>
<dbReference type="Proteomes" id="UP000295304">
    <property type="component" value="Unassembled WGS sequence"/>
</dbReference>
<evidence type="ECO:0000313" key="22">
    <source>
        <dbReference type="Proteomes" id="UP000295304"/>
    </source>
</evidence>
<organism evidence="21 22">
    <name type="scientific">Varunaivibrio sulfuroxidans</name>
    <dbReference type="NCBI Taxonomy" id="1773489"/>
    <lineage>
        <taxon>Bacteria</taxon>
        <taxon>Pseudomonadati</taxon>
        <taxon>Pseudomonadota</taxon>
        <taxon>Alphaproteobacteria</taxon>
        <taxon>Rhodospirillales</taxon>
        <taxon>Magnetovibrionaceae</taxon>
        <taxon>Varunaivibrio</taxon>
    </lineage>
</organism>
<evidence type="ECO:0000256" key="14">
    <source>
        <dbReference type="ARBA" id="ARBA00033786"/>
    </source>
</evidence>
<evidence type="ECO:0000256" key="2">
    <source>
        <dbReference type="ARBA" id="ARBA00005060"/>
    </source>
</evidence>
<dbReference type="Pfam" id="PF00364">
    <property type="entry name" value="Biotin_lipoyl"/>
    <property type="match status" value="1"/>
</dbReference>
<dbReference type="Pfam" id="PF02785">
    <property type="entry name" value="Biotin_carb_C"/>
    <property type="match status" value="1"/>
</dbReference>
<dbReference type="SUPFAM" id="SSF52440">
    <property type="entry name" value="PreATP-grasp domain"/>
    <property type="match status" value="1"/>
</dbReference>
<evidence type="ECO:0000256" key="4">
    <source>
        <dbReference type="ARBA" id="ARBA00017242"/>
    </source>
</evidence>
<dbReference type="CDD" id="cd06850">
    <property type="entry name" value="biotinyl_domain"/>
    <property type="match status" value="1"/>
</dbReference>
<dbReference type="SMART" id="SM00878">
    <property type="entry name" value="Biotin_carb_C"/>
    <property type="match status" value="1"/>
</dbReference>
<dbReference type="InterPro" id="IPR004549">
    <property type="entry name" value="Acetyl_CoA_COase_biotin_COase"/>
</dbReference>
<evidence type="ECO:0000256" key="9">
    <source>
        <dbReference type="ARBA" id="ARBA00022842"/>
    </source>
</evidence>
<comment type="catalytic activity">
    <reaction evidence="15">
        <text>propanoyl-CoA + hydrogencarbonate + ATP = (S)-methylmalonyl-CoA + ADP + phosphate + H(+)</text>
        <dbReference type="Rhea" id="RHEA:23720"/>
        <dbReference type="ChEBI" id="CHEBI:15378"/>
        <dbReference type="ChEBI" id="CHEBI:17544"/>
        <dbReference type="ChEBI" id="CHEBI:30616"/>
        <dbReference type="ChEBI" id="CHEBI:43474"/>
        <dbReference type="ChEBI" id="CHEBI:57327"/>
        <dbReference type="ChEBI" id="CHEBI:57392"/>
        <dbReference type="ChEBI" id="CHEBI:456216"/>
        <dbReference type="EC" id="6.4.1.3"/>
    </reaction>
    <physiologicalReaction direction="left-to-right" evidence="15">
        <dbReference type="Rhea" id="RHEA:23721"/>
    </physiologicalReaction>
</comment>
<comment type="cofactor">
    <cofactor evidence="1">
        <name>biotin</name>
        <dbReference type="ChEBI" id="CHEBI:57586"/>
    </cofactor>
</comment>
<evidence type="ECO:0000256" key="8">
    <source>
        <dbReference type="ARBA" id="ARBA00022840"/>
    </source>
</evidence>
<dbReference type="GO" id="GO:0005524">
    <property type="term" value="F:ATP binding"/>
    <property type="evidence" value="ECO:0007669"/>
    <property type="project" value="UniProtKB-UniRule"/>
</dbReference>
<evidence type="ECO:0000256" key="15">
    <source>
        <dbReference type="ARBA" id="ARBA00049495"/>
    </source>
</evidence>
<dbReference type="Gene3D" id="3.30.470.20">
    <property type="entry name" value="ATP-grasp fold, B domain"/>
    <property type="match status" value="1"/>
</dbReference>
<dbReference type="GO" id="GO:0046872">
    <property type="term" value="F:metal ion binding"/>
    <property type="evidence" value="ECO:0007669"/>
    <property type="project" value="UniProtKB-KW"/>
</dbReference>
<dbReference type="PROSITE" id="PS50968">
    <property type="entry name" value="BIOTINYL_LIPOYL"/>
    <property type="match status" value="1"/>
</dbReference>
<dbReference type="InterPro" id="IPR000089">
    <property type="entry name" value="Biotin_lipoyl"/>
</dbReference>
<dbReference type="FunFam" id="3.30.470.20:FF:000028">
    <property type="entry name" value="Methylcrotonoyl-CoA carboxylase subunit alpha, mitochondrial"/>
    <property type="match status" value="1"/>
</dbReference>
<dbReference type="Pfam" id="PF18140">
    <property type="entry name" value="PCC_BT"/>
    <property type="match status" value="1"/>
</dbReference>
<evidence type="ECO:0000256" key="12">
    <source>
        <dbReference type="ARBA" id="ARBA00023211"/>
    </source>
</evidence>
<keyword evidence="13" id="KW-0092">Biotin</keyword>
<keyword evidence="10" id="KW-0442">Lipid degradation</keyword>
<dbReference type="GO" id="GO:0004658">
    <property type="term" value="F:propionyl-CoA carboxylase activity"/>
    <property type="evidence" value="ECO:0007669"/>
    <property type="project" value="UniProtKB-EC"/>
</dbReference>
<dbReference type="InterPro" id="IPR011761">
    <property type="entry name" value="ATP-grasp"/>
</dbReference>
<dbReference type="InterPro" id="IPR050856">
    <property type="entry name" value="Biotin_carboxylase_complex"/>
</dbReference>